<dbReference type="RefSeq" id="WP_185417944.1">
    <property type="nucleotide sequence ID" value="NZ_JAASTX010000018.1"/>
</dbReference>
<protein>
    <recommendedName>
        <fullName evidence="3">Thiopeptide-type bacteriocin biosynthesis domain-containing protein</fullName>
    </recommendedName>
</protein>
<sequence length="343" mass="41379">MTIRIYDYSKSKVPLMNYLNDEILNHIHVKYYLDTDWFRGPNILIQLANESKEKELCHQITKKVERFKRYNPIPTELIHKKMQFYMREQQRLIDLELRKHEGILNMENDGKIVIMGRKTGIYNSSYHKTILDQNKYFLQEIHNKILKIIPDMCEEELISFFVEQFKYIALLYNGKYEEGYISFLSHVVGFFSRAKKEGGNILYKEKFETMYTRHYKGASILSNQTLSILDEWKNIWAQISDNLRINLKEMVEEDTRYINLDEQYNTFVENISKIESPFHDRLLEKTNVKEFMMSEQMLHYRNIINLFYSTLPLFEQSMLYKHFYGFCVIKDVQNKCDNLLMEI</sequence>
<organism evidence="1 2">
    <name type="scientific">Listeria booriae</name>
    <dbReference type="NCBI Taxonomy" id="1552123"/>
    <lineage>
        <taxon>Bacteria</taxon>
        <taxon>Bacillati</taxon>
        <taxon>Bacillota</taxon>
        <taxon>Bacilli</taxon>
        <taxon>Bacillales</taxon>
        <taxon>Listeriaceae</taxon>
        <taxon>Listeria</taxon>
    </lineage>
</organism>
<name>A0A7X0XEK7_9LIST</name>
<evidence type="ECO:0008006" key="3">
    <source>
        <dbReference type="Google" id="ProtNLM"/>
    </source>
</evidence>
<comment type="caution">
    <text evidence="1">The sequence shown here is derived from an EMBL/GenBank/DDBJ whole genome shotgun (WGS) entry which is preliminary data.</text>
</comment>
<accession>A0A7X0XEK7</accession>
<dbReference type="EMBL" id="JAASTX010000018">
    <property type="protein sequence ID" value="MBC1492758.1"/>
    <property type="molecule type" value="Genomic_DNA"/>
</dbReference>
<evidence type="ECO:0000313" key="2">
    <source>
        <dbReference type="Proteomes" id="UP000533953"/>
    </source>
</evidence>
<gene>
    <name evidence="1" type="ORF">HCI99_13115</name>
</gene>
<evidence type="ECO:0000313" key="1">
    <source>
        <dbReference type="EMBL" id="MBC1492758.1"/>
    </source>
</evidence>
<reference evidence="1 2" key="1">
    <citation type="submission" date="2020-03" db="EMBL/GenBank/DDBJ databases">
        <title>Soil Listeria distribution.</title>
        <authorList>
            <person name="Liao J."/>
            <person name="Wiedmann M."/>
        </authorList>
    </citation>
    <scope>NUCLEOTIDE SEQUENCE [LARGE SCALE GENOMIC DNA]</scope>
    <source>
        <strain evidence="1 2">FSL L7-1547</strain>
    </source>
</reference>
<dbReference type="Proteomes" id="UP000533953">
    <property type="component" value="Unassembled WGS sequence"/>
</dbReference>
<dbReference type="AlphaFoldDB" id="A0A7X0XEK7"/>
<proteinExistence type="predicted"/>